<keyword evidence="2" id="KW-0808">Transferase</keyword>
<dbReference type="OrthoDB" id="5496839at2"/>
<dbReference type="RefSeq" id="WP_141970299.1">
    <property type="nucleotide sequence ID" value="NZ_VFPO01000001.1"/>
</dbReference>
<feature type="transmembrane region" description="Helical" evidence="1">
    <location>
        <begin position="249"/>
        <end position="270"/>
    </location>
</feature>
<proteinExistence type="predicted"/>
<feature type="transmembrane region" description="Helical" evidence="1">
    <location>
        <begin position="95"/>
        <end position="116"/>
    </location>
</feature>
<feature type="transmembrane region" description="Helical" evidence="1">
    <location>
        <begin position="184"/>
        <end position="204"/>
    </location>
</feature>
<name>A0A543IH19_9ACTN</name>
<organism evidence="2 3">
    <name type="scientific">Actinomadura hallensis</name>
    <dbReference type="NCBI Taxonomy" id="337895"/>
    <lineage>
        <taxon>Bacteria</taxon>
        <taxon>Bacillati</taxon>
        <taxon>Actinomycetota</taxon>
        <taxon>Actinomycetes</taxon>
        <taxon>Streptosporangiales</taxon>
        <taxon>Thermomonosporaceae</taxon>
        <taxon>Actinomadura</taxon>
    </lineage>
</organism>
<keyword evidence="1" id="KW-1133">Transmembrane helix</keyword>
<feature type="transmembrane region" description="Helical" evidence="1">
    <location>
        <begin position="122"/>
        <end position="140"/>
    </location>
</feature>
<feature type="transmembrane region" description="Helical" evidence="1">
    <location>
        <begin position="282"/>
        <end position="298"/>
    </location>
</feature>
<dbReference type="InterPro" id="IPR044878">
    <property type="entry name" value="UbiA_sf"/>
</dbReference>
<evidence type="ECO:0000313" key="2">
    <source>
        <dbReference type="EMBL" id="TQM69852.1"/>
    </source>
</evidence>
<feature type="transmembrane region" description="Helical" evidence="1">
    <location>
        <begin position="24"/>
        <end position="43"/>
    </location>
</feature>
<comment type="caution">
    <text evidence="2">The sequence shown here is derived from an EMBL/GenBank/DDBJ whole genome shotgun (WGS) entry which is preliminary data.</text>
</comment>
<evidence type="ECO:0000313" key="3">
    <source>
        <dbReference type="Proteomes" id="UP000316706"/>
    </source>
</evidence>
<dbReference type="Proteomes" id="UP000316706">
    <property type="component" value="Unassembled WGS sequence"/>
</dbReference>
<reference evidence="2 3" key="1">
    <citation type="submission" date="2019-06" db="EMBL/GenBank/DDBJ databases">
        <title>Sequencing the genomes of 1000 actinobacteria strains.</title>
        <authorList>
            <person name="Klenk H.-P."/>
        </authorList>
    </citation>
    <scope>NUCLEOTIDE SEQUENCE [LARGE SCALE GENOMIC DNA]</scope>
    <source>
        <strain evidence="2 3">DSM 45043</strain>
    </source>
</reference>
<protein>
    <submittedName>
        <fullName evidence="2">4-hydroxybenzoate polyprenyltransferase</fullName>
    </submittedName>
</protein>
<dbReference type="GO" id="GO:0016740">
    <property type="term" value="F:transferase activity"/>
    <property type="evidence" value="ECO:0007669"/>
    <property type="project" value="UniProtKB-KW"/>
</dbReference>
<feature type="transmembrane region" description="Helical" evidence="1">
    <location>
        <begin position="225"/>
        <end position="243"/>
    </location>
</feature>
<keyword evidence="1" id="KW-0812">Transmembrane</keyword>
<dbReference type="Gene3D" id="1.10.357.140">
    <property type="entry name" value="UbiA prenyltransferase"/>
    <property type="match status" value="1"/>
</dbReference>
<keyword evidence="3" id="KW-1185">Reference proteome</keyword>
<dbReference type="AlphaFoldDB" id="A0A543IH19"/>
<sequence length="299" mass="31048">MRATLDRGLPVRLARFVRGSHPPVPSLAFAVLWAYGVTGLFAALDPGAPPWRPGAGTAVAAATVFVDLMLMRALDDVRDLDYDRRFNPGRPLASGAVRTGDLAVLCVAGAAVLLLLNAARPWRAGILLAQLGYAAGAIAVHRRWGRPSADDLFRGLLVSLPAPVLLHLYLYAGYLDASGGEPGVHGAVAVVVAVLAAGHAEFAGKLTRRPRAGERTYVTTLGVKGTAALALTLPVLSAAVLVACSQAPAGWTLVALAPLAVPAAAARSFARGRTRWPSAAPGAYLLLCFASYLVLGLTR</sequence>
<dbReference type="EMBL" id="VFPO01000001">
    <property type="protein sequence ID" value="TQM69852.1"/>
    <property type="molecule type" value="Genomic_DNA"/>
</dbReference>
<evidence type="ECO:0000256" key="1">
    <source>
        <dbReference type="SAM" id="Phobius"/>
    </source>
</evidence>
<gene>
    <name evidence="2" type="ORF">FHX41_3567</name>
</gene>
<keyword evidence="1" id="KW-0472">Membrane</keyword>
<feature type="transmembrane region" description="Helical" evidence="1">
    <location>
        <begin position="152"/>
        <end position="172"/>
    </location>
</feature>
<accession>A0A543IH19</accession>
<feature type="transmembrane region" description="Helical" evidence="1">
    <location>
        <begin position="55"/>
        <end position="74"/>
    </location>
</feature>